<dbReference type="PANTHER" id="PTHR43133">
    <property type="entry name" value="RNA POLYMERASE ECF-TYPE SIGMA FACTO"/>
    <property type="match status" value="1"/>
</dbReference>
<evidence type="ECO:0000256" key="2">
    <source>
        <dbReference type="ARBA" id="ARBA00023015"/>
    </source>
</evidence>
<keyword evidence="9" id="KW-1185">Reference proteome</keyword>
<name>A0ABW3Y5A5_9FLAO</name>
<dbReference type="EMBL" id="JBHTMY010000003">
    <property type="protein sequence ID" value="MFD1315934.1"/>
    <property type="molecule type" value="Genomic_DNA"/>
</dbReference>
<feature type="domain" description="RNA polymerase sigma factor 70 region 4 type 2" evidence="7">
    <location>
        <begin position="131"/>
        <end position="169"/>
    </location>
</feature>
<evidence type="ECO:0000313" key="9">
    <source>
        <dbReference type="Proteomes" id="UP001597201"/>
    </source>
</evidence>
<accession>A0ABW3Y5A5</accession>
<feature type="domain" description="RNA polymerase sigma-70 region 2" evidence="6">
    <location>
        <begin position="26"/>
        <end position="95"/>
    </location>
</feature>
<dbReference type="InterPro" id="IPR007627">
    <property type="entry name" value="RNA_pol_sigma70_r2"/>
</dbReference>
<dbReference type="RefSeq" id="WP_377178579.1">
    <property type="nucleotide sequence ID" value="NZ_JBHTMY010000003.1"/>
</dbReference>
<evidence type="ECO:0000256" key="1">
    <source>
        <dbReference type="ARBA" id="ARBA00010641"/>
    </source>
</evidence>
<keyword evidence="5" id="KW-0804">Transcription</keyword>
<sequence>MQTQKLDDSVLVKSYIEGNERSLEILILRHKQRVFSFIYSKVQDRDVAEDIFQDTFVKIINTLKLGKYNEEGKFLPWSMRIAHNLIIDYFRKGNRMPTFQNTDEFDIFSVLGDPTGNVESHMIKDQIHSDVRKLVEQLPEDQKEVLKMRIFGEMSFKEISEQTSVSINTALGRMRYALINLRKLIDQNKIILTNQ</sequence>
<evidence type="ECO:0000313" key="8">
    <source>
        <dbReference type="EMBL" id="MFD1315934.1"/>
    </source>
</evidence>
<comment type="similarity">
    <text evidence="1">Belongs to the sigma-70 factor family. ECF subfamily.</text>
</comment>
<evidence type="ECO:0000256" key="4">
    <source>
        <dbReference type="ARBA" id="ARBA00023125"/>
    </source>
</evidence>
<dbReference type="NCBIfam" id="TIGR02937">
    <property type="entry name" value="sigma70-ECF"/>
    <property type="match status" value="1"/>
</dbReference>
<evidence type="ECO:0000259" key="7">
    <source>
        <dbReference type="Pfam" id="PF08281"/>
    </source>
</evidence>
<keyword evidence="4" id="KW-0238">DNA-binding</keyword>
<gene>
    <name evidence="8" type="ORF">ACFQ39_09925</name>
</gene>
<dbReference type="Proteomes" id="UP001597201">
    <property type="component" value="Unassembled WGS sequence"/>
</dbReference>
<proteinExistence type="inferred from homology"/>
<dbReference type="InterPro" id="IPR036388">
    <property type="entry name" value="WH-like_DNA-bd_sf"/>
</dbReference>
<dbReference type="PANTHER" id="PTHR43133:SF8">
    <property type="entry name" value="RNA POLYMERASE SIGMA FACTOR HI_1459-RELATED"/>
    <property type="match status" value="1"/>
</dbReference>
<evidence type="ECO:0000259" key="6">
    <source>
        <dbReference type="Pfam" id="PF04542"/>
    </source>
</evidence>
<dbReference type="InterPro" id="IPR014284">
    <property type="entry name" value="RNA_pol_sigma-70_dom"/>
</dbReference>
<keyword evidence="3" id="KW-0731">Sigma factor</keyword>
<dbReference type="SUPFAM" id="SSF88946">
    <property type="entry name" value="Sigma2 domain of RNA polymerase sigma factors"/>
    <property type="match status" value="1"/>
</dbReference>
<dbReference type="Pfam" id="PF08281">
    <property type="entry name" value="Sigma70_r4_2"/>
    <property type="match status" value="1"/>
</dbReference>
<dbReference type="InterPro" id="IPR039425">
    <property type="entry name" value="RNA_pol_sigma-70-like"/>
</dbReference>
<reference evidence="9" key="1">
    <citation type="journal article" date="2019" name="Int. J. Syst. Evol. Microbiol.">
        <title>The Global Catalogue of Microorganisms (GCM) 10K type strain sequencing project: providing services to taxonomists for standard genome sequencing and annotation.</title>
        <authorList>
            <consortium name="The Broad Institute Genomics Platform"/>
            <consortium name="The Broad Institute Genome Sequencing Center for Infectious Disease"/>
            <person name="Wu L."/>
            <person name="Ma J."/>
        </authorList>
    </citation>
    <scope>NUCLEOTIDE SEQUENCE [LARGE SCALE GENOMIC DNA]</scope>
    <source>
        <strain evidence="9">CCUG 61485</strain>
    </source>
</reference>
<evidence type="ECO:0000256" key="5">
    <source>
        <dbReference type="ARBA" id="ARBA00023163"/>
    </source>
</evidence>
<dbReference type="InterPro" id="IPR013325">
    <property type="entry name" value="RNA_pol_sigma_r2"/>
</dbReference>
<dbReference type="Pfam" id="PF04542">
    <property type="entry name" value="Sigma70_r2"/>
    <property type="match status" value="1"/>
</dbReference>
<dbReference type="Gene3D" id="1.10.1740.10">
    <property type="match status" value="1"/>
</dbReference>
<dbReference type="SUPFAM" id="SSF88659">
    <property type="entry name" value="Sigma3 and sigma4 domains of RNA polymerase sigma factors"/>
    <property type="match status" value="1"/>
</dbReference>
<dbReference type="Gene3D" id="1.10.10.10">
    <property type="entry name" value="Winged helix-like DNA-binding domain superfamily/Winged helix DNA-binding domain"/>
    <property type="match status" value="1"/>
</dbReference>
<keyword evidence="2" id="KW-0805">Transcription regulation</keyword>
<protein>
    <submittedName>
        <fullName evidence="8">RNA polymerase sigma factor</fullName>
    </submittedName>
</protein>
<organism evidence="8 9">
    <name type="scientific">Namhaeicola litoreus</name>
    <dbReference type="NCBI Taxonomy" id="1052145"/>
    <lineage>
        <taxon>Bacteria</taxon>
        <taxon>Pseudomonadati</taxon>
        <taxon>Bacteroidota</taxon>
        <taxon>Flavobacteriia</taxon>
        <taxon>Flavobacteriales</taxon>
        <taxon>Flavobacteriaceae</taxon>
        <taxon>Namhaeicola</taxon>
    </lineage>
</organism>
<dbReference type="InterPro" id="IPR013324">
    <property type="entry name" value="RNA_pol_sigma_r3/r4-like"/>
</dbReference>
<dbReference type="InterPro" id="IPR013249">
    <property type="entry name" value="RNA_pol_sigma70_r4_t2"/>
</dbReference>
<comment type="caution">
    <text evidence="8">The sequence shown here is derived from an EMBL/GenBank/DDBJ whole genome shotgun (WGS) entry which is preliminary data.</text>
</comment>
<evidence type="ECO:0000256" key="3">
    <source>
        <dbReference type="ARBA" id="ARBA00023082"/>
    </source>
</evidence>